<dbReference type="Proteomes" id="UP000013834">
    <property type="component" value="Unassembled WGS sequence"/>
</dbReference>
<dbReference type="EMBL" id="AIVF01000078">
    <property type="protein sequence ID" value="EOG20504.1"/>
    <property type="molecule type" value="Genomic_DNA"/>
</dbReference>
<reference evidence="1 2" key="1">
    <citation type="submission" date="2013-02" db="EMBL/GenBank/DDBJ databases">
        <title>The Genome Sequence of Enterococcus faecium VRE_84.</title>
        <authorList>
            <consortium name="The Broad Institute Genome Sequencing Platform"/>
            <consortium name="The Broad Institute Genome Sequencing Center for Infectious Disease"/>
            <person name="Earl A.M."/>
            <person name="Gilmore M.S."/>
            <person name="Lebreton F."/>
            <person name="Hammerum A.M."/>
            <person name="Jensen L.B."/>
            <person name="Guardabassi L."/>
            <person name="Walker B."/>
            <person name="Young S.K."/>
            <person name="Zeng Q."/>
            <person name="Gargeya S."/>
            <person name="Fitzgerald M."/>
            <person name="Haas B."/>
            <person name="Abouelleil A."/>
            <person name="Alvarado L."/>
            <person name="Arachchi H.M."/>
            <person name="Berlin A.M."/>
            <person name="Chapman S.B."/>
            <person name="Dewar J."/>
            <person name="Goldberg J."/>
            <person name="Griggs A."/>
            <person name="Gujja S."/>
            <person name="Hansen M."/>
            <person name="Howarth C."/>
            <person name="Imamovic A."/>
            <person name="Larimer J."/>
            <person name="McCowan C."/>
            <person name="Murphy C."/>
            <person name="Neiman D."/>
            <person name="Pearson M."/>
            <person name="Priest M."/>
            <person name="Roberts A."/>
            <person name="Saif S."/>
            <person name="Shea T."/>
            <person name="Sisk P."/>
            <person name="Sykes S."/>
            <person name="Wortman J."/>
            <person name="Nusbaum C."/>
            <person name="Birren B."/>
        </authorList>
    </citation>
    <scope>NUCLEOTIDE SEQUENCE [LARGE SCALE GENOMIC DNA]</scope>
    <source>
        <strain evidence="1 2">VRE 84</strain>
    </source>
</reference>
<sequence>MISENLSYENNKHLVKENKKVEDYKNMYIEMKKSPLCIQYKNDNWKQVVEFVKPHSIRRVRRGKKKSELVNSGRAVIRVITKDYPVEYGDYILRLSYHAFVVLKEEHFNEFFNLKSK</sequence>
<organism evidence="1 2">
    <name type="scientific">Enterococcus faecium EnGen0180</name>
    <dbReference type="NCBI Taxonomy" id="1157475"/>
    <lineage>
        <taxon>Bacteria</taxon>
        <taxon>Bacillati</taxon>
        <taxon>Bacillota</taxon>
        <taxon>Bacilli</taxon>
        <taxon>Lactobacillales</taxon>
        <taxon>Enterococcaceae</taxon>
        <taxon>Enterococcus</taxon>
    </lineage>
</organism>
<dbReference type="RefSeq" id="WP_002347497.1">
    <property type="nucleotide sequence ID" value="NZ_KB948150.1"/>
</dbReference>
<dbReference type="AlphaFoldDB" id="A0A829EZG8"/>
<evidence type="ECO:0000313" key="2">
    <source>
        <dbReference type="Proteomes" id="UP000013834"/>
    </source>
</evidence>
<protein>
    <submittedName>
        <fullName evidence="1">Uncharacterized protein</fullName>
    </submittedName>
</protein>
<evidence type="ECO:0000313" key="1">
    <source>
        <dbReference type="EMBL" id="EOG20504.1"/>
    </source>
</evidence>
<proteinExistence type="predicted"/>
<name>A0A829EZG8_ENTFC</name>
<gene>
    <name evidence="1" type="ORF">SMG_03189</name>
</gene>
<accession>A0A829EZG8</accession>
<comment type="caution">
    <text evidence="1">The sequence shown here is derived from an EMBL/GenBank/DDBJ whole genome shotgun (WGS) entry which is preliminary data.</text>
</comment>